<organism evidence="3 4">
    <name type="scientific">Candidatus Pullilachnospira stercoravium</name>
    <dbReference type="NCBI Taxonomy" id="2840913"/>
    <lineage>
        <taxon>Bacteria</taxon>
        <taxon>Bacillati</taxon>
        <taxon>Bacillota</taxon>
        <taxon>Clostridia</taxon>
        <taxon>Lachnospirales</taxon>
        <taxon>Lachnospiraceae</taxon>
        <taxon>Lachnospiraceae incertae sedis</taxon>
        <taxon>Candidatus Pullilachnospira</taxon>
    </lineage>
</organism>
<proteinExistence type="inferred from homology"/>
<dbReference type="PANTHER" id="PTHR43002">
    <property type="entry name" value="GLYCOGEN DEBRANCHING ENZYME"/>
    <property type="match status" value="1"/>
</dbReference>
<evidence type="ECO:0000313" key="3">
    <source>
        <dbReference type="EMBL" id="HIV12202.1"/>
    </source>
</evidence>
<dbReference type="InterPro" id="IPR006047">
    <property type="entry name" value="GH13_cat_dom"/>
</dbReference>
<dbReference type="Gene3D" id="3.20.20.80">
    <property type="entry name" value="Glycosidases"/>
    <property type="match status" value="2"/>
</dbReference>
<reference evidence="3" key="1">
    <citation type="submission" date="2020-10" db="EMBL/GenBank/DDBJ databases">
        <authorList>
            <person name="Gilroy R."/>
        </authorList>
    </citation>
    <scope>NUCLEOTIDE SEQUENCE</scope>
    <source>
        <strain evidence="3">ChiBcec2-4451</strain>
    </source>
</reference>
<protein>
    <submittedName>
        <fullName evidence="3">Type II secretory pathway, pullulanase PulA and related glycosidase</fullName>
    </submittedName>
</protein>
<dbReference type="InterPro" id="IPR013783">
    <property type="entry name" value="Ig-like_fold"/>
</dbReference>
<keyword evidence="3" id="KW-0326">Glycosidase</keyword>
<evidence type="ECO:0000256" key="1">
    <source>
        <dbReference type="ARBA" id="ARBA00008061"/>
    </source>
</evidence>
<dbReference type="SUPFAM" id="SSF51445">
    <property type="entry name" value="(Trans)glycosidases"/>
    <property type="match status" value="1"/>
</dbReference>
<dbReference type="SMART" id="SM00642">
    <property type="entry name" value="Aamy"/>
    <property type="match status" value="1"/>
</dbReference>
<sequence length="620" mass="71138">MSERKVQWKIRPGDPERLGVTRTADGWNFALELCGEEDVSLEFFRKGQQEPCMEITLPRRYRTGNVWAVTVMQPKLSSFAYRYRQGERTFADPWAPLLWGKGAFGTKPEDYGMFLGGILPEGEVSELPSPISFEDMVIYKVHVRGYTMQKNSKVKKKGTFRGLQEKIPYFRELGITSLELMPAYEFQEYPLRQEKAARYQPASPAPEKLNYWGYAPGDYFAPKTSYCAGKDPGREVKDLVEALHEAGMECLMDFYFPGEIRPDLTLQVLRFWRREYRVDGFVLLGDGVRMEYLAKDPMLADVKFFCPGCDIRQIYGNRLPQKKQIGEYNCGFQDAMRRFLKGDEDQINSFQYYVKKNPAGCGTIQYMANHDGFTLADLVSYDYRHNEENGESNRDGTGYNYSWNCGAEGPTRRTAILELRRRQMRNAVLLLMLSQGTPLLLGGDEFGNSQGGNNNAYCQDNATGWTDWSSARKFAGFTEFVKSVIRFRKAHPILHMPCELRATDYRSLGWPEISFHSERAWYANQENTCREIGVLYCGAYARKEDGSPDDFLYVIYNMHWSDHVFALPDLPEELRWHLAVDSGKKDEEAVCAAGEEIPLKEKKSLKVGPRRILVLIGKQG</sequence>
<dbReference type="EMBL" id="DVON01000076">
    <property type="protein sequence ID" value="HIV12202.1"/>
    <property type="molecule type" value="Genomic_DNA"/>
</dbReference>
<feature type="domain" description="Glycosyl hydrolase family 13 catalytic" evidence="2">
    <location>
        <begin position="140"/>
        <end position="488"/>
    </location>
</feature>
<evidence type="ECO:0000259" key="2">
    <source>
        <dbReference type="SMART" id="SM00642"/>
    </source>
</evidence>
<dbReference type="InterPro" id="IPR014756">
    <property type="entry name" value="Ig_E-set"/>
</dbReference>
<comment type="similarity">
    <text evidence="1">Belongs to the glycosyl hydrolase 13 family.</text>
</comment>
<reference evidence="3" key="2">
    <citation type="journal article" date="2021" name="PeerJ">
        <title>Extensive microbial diversity within the chicken gut microbiome revealed by metagenomics and culture.</title>
        <authorList>
            <person name="Gilroy R."/>
            <person name="Ravi A."/>
            <person name="Getino M."/>
            <person name="Pursley I."/>
            <person name="Horton D.L."/>
            <person name="Alikhan N.F."/>
            <person name="Baker D."/>
            <person name="Gharbi K."/>
            <person name="Hall N."/>
            <person name="Watson M."/>
            <person name="Adriaenssens E.M."/>
            <person name="Foster-Nyarko E."/>
            <person name="Jarju S."/>
            <person name="Secka A."/>
            <person name="Antonio M."/>
            <person name="Oren A."/>
            <person name="Chaudhuri R.R."/>
            <person name="La Ragione R."/>
            <person name="Hildebrand F."/>
            <person name="Pallen M.J."/>
        </authorList>
    </citation>
    <scope>NUCLEOTIDE SEQUENCE</scope>
    <source>
        <strain evidence="3">ChiBcec2-4451</strain>
    </source>
</reference>
<dbReference type="GO" id="GO:0016798">
    <property type="term" value="F:hydrolase activity, acting on glycosyl bonds"/>
    <property type="evidence" value="ECO:0007669"/>
    <property type="project" value="UniProtKB-KW"/>
</dbReference>
<dbReference type="InterPro" id="IPR017853">
    <property type="entry name" value="GH"/>
</dbReference>
<dbReference type="AlphaFoldDB" id="A0A9D1NTG8"/>
<evidence type="ECO:0000313" key="4">
    <source>
        <dbReference type="Proteomes" id="UP000886723"/>
    </source>
</evidence>
<gene>
    <name evidence="3" type="ORF">IAA63_03555</name>
</gene>
<dbReference type="InterPro" id="IPR013780">
    <property type="entry name" value="Glyco_hydro_b"/>
</dbReference>
<name>A0A9D1NTG8_9FIRM</name>
<dbReference type="Gene3D" id="2.60.40.10">
    <property type="entry name" value="Immunoglobulins"/>
    <property type="match status" value="1"/>
</dbReference>
<dbReference type="GO" id="GO:0005975">
    <property type="term" value="P:carbohydrate metabolic process"/>
    <property type="evidence" value="ECO:0007669"/>
    <property type="project" value="InterPro"/>
</dbReference>
<keyword evidence="3" id="KW-0378">Hydrolase</keyword>
<dbReference type="Gene3D" id="2.60.40.1180">
    <property type="entry name" value="Golgi alpha-mannosidase II"/>
    <property type="match status" value="1"/>
</dbReference>
<comment type="caution">
    <text evidence="3">The sequence shown here is derived from an EMBL/GenBank/DDBJ whole genome shotgun (WGS) entry which is preliminary data.</text>
</comment>
<dbReference type="Proteomes" id="UP000886723">
    <property type="component" value="Unassembled WGS sequence"/>
</dbReference>
<dbReference type="SUPFAM" id="SSF81296">
    <property type="entry name" value="E set domains"/>
    <property type="match status" value="1"/>
</dbReference>
<dbReference type="SUPFAM" id="SSF51011">
    <property type="entry name" value="Glycosyl hydrolase domain"/>
    <property type="match status" value="1"/>
</dbReference>
<accession>A0A9D1NTG8</accession>